<dbReference type="Pfam" id="PF00486">
    <property type="entry name" value="Trans_reg_C"/>
    <property type="match status" value="1"/>
</dbReference>
<accession>A0ABU1N956</accession>
<dbReference type="Pfam" id="PF25872">
    <property type="entry name" value="HTH_77"/>
    <property type="match status" value="1"/>
</dbReference>
<gene>
    <name evidence="4" type="ORF">J2739_000738</name>
</gene>
<dbReference type="SUPFAM" id="SSF46894">
    <property type="entry name" value="C-terminal effector domain of the bipartite response regulators"/>
    <property type="match status" value="1"/>
</dbReference>
<name>A0ABU1N956_9BURK</name>
<feature type="domain" description="OmpR/PhoB-type" evidence="3">
    <location>
        <begin position="5"/>
        <end position="98"/>
    </location>
</feature>
<dbReference type="PANTHER" id="PTHR47691">
    <property type="entry name" value="REGULATOR-RELATED"/>
    <property type="match status" value="1"/>
</dbReference>
<evidence type="ECO:0000256" key="1">
    <source>
        <dbReference type="ARBA" id="ARBA00023125"/>
    </source>
</evidence>
<dbReference type="Proteomes" id="UP001184230">
    <property type="component" value="Unassembled WGS sequence"/>
</dbReference>
<feature type="DNA-binding region" description="OmpR/PhoB-type" evidence="2">
    <location>
        <begin position="5"/>
        <end position="98"/>
    </location>
</feature>
<dbReference type="PROSITE" id="PS51755">
    <property type="entry name" value="OMPR_PHOB"/>
    <property type="match status" value="1"/>
</dbReference>
<dbReference type="SUPFAM" id="SSF52540">
    <property type="entry name" value="P-loop containing nucleoside triphosphate hydrolases"/>
    <property type="match status" value="1"/>
</dbReference>
<organism evidence="4 5">
    <name type="scientific">Variovorax soli</name>
    <dbReference type="NCBI Taxonomy" id="376815"/>
    <lineage>
        <taxon>Bacteria</taxon>
        <taxon>Pseudomonadati</taxon>
        <taxon>Pseudomonadota</taxon>
        <taxon>Betaproteobacteria</taxon>
        <taxon>Burkholderiales</taxon>
        <taxon>Comamonadaceae</taxon>
        <taxon>Variovorax</taxon>
    </lineage>
</organism>
<evidence type="ECO:0000259" key="3">
    <source>
        <dbReference type="PROSITE" id="PS51755"/>
    </source>
</evidence>
<dbReference type="CDD" id="cd00383">
    <property type="entry name" value="trans_reg_C"/>
    <property type="match status" value="1"/>
</dbReference>
<evidence type="ECO:0000313" key="4">
    <source>
        <dbReference type="EMBL" id="MDR6534978.1"/>
    </source>
</evidence>
<dbReference type="PRINTS" id="PR00364">
    <property type="entry name" value="DISEASERSIST"/>
</dbReference>
<comment type="caution">
    <text evidence="4">The sequence shown here is derived from an EMBL/GenBank/DDBJ whole genome shotgun (WGS) entry which is preliminary data.</text>
</comment>
<dbReference type="SUPFAM" id="SSF48452">
    <property type="entry name" value="TPR-like"/>
    <property type="match status" value="2"/>
</dbReference>
<evidence type="ECO:0000313" key="5">
    <source>
        <dbReference type="Proteomes" id="UP001184230"/>
    </source>
</evidence>
<dbReference type="Gene3D" id="3.40.50.300">
    <property type="entry name" value="P-loop containing nucleotide triphosphate hydrolases"/>
    <property type="match status" value="1"/>
</dbReference>
<dbReference type="InterPro" id="IPR011990">
    <property type="entry name" value="TPR-like_helical_dom_sf"/>
</dbReference>
<dbReference type="Gene3D" id="1.10.10.10">
    <property type="entry name" value="Winged helix-like DNA-binding domain superfamily/Winged helix DNA-binding domain"/>
    <property type="match status" value="1"/>
</dbReference>
<dbReference type="EMBL" id="JAVDRF010000001">
    <property type="protein sequence ID" value="MDR6534978.1"/>
    <property type="molecule type" value="Genomic_DNA"/>
</dbReference>
<dbReference type="InterPro" id="IPR036388">
    <property type="entry name" value="WH-like_DNA-bd_sf"/>
</dbReference>
<dbReference type="InterPro" id="IPR001867">
    <property type="entry name" value="OmpR/PhoB-type_DNA-bd"/>
</dbReference>
<dbReference type="RefSeq" id="WP_309898614.1">
    <property type="nucleotide sequence ID" value="NZ_JAVDRF010000001.1"/>
</dbReference>
<protein>
    <submittedName>
        <fullName evidence="4">ATPase/DNA-binding winged helix-turn-helix (WHTH) protein</fullName>
    </submittedName>
</protein>
<evidence type="ECO:0000256" key="2">
    <source>
        <dbReference type="PROSITE-ProRule" id="PRU01091"/>
    </source>
</evidence>
<dbReference type="InterPro" id="IPR016032">
    <property type="entry name" value="Sig_transdc_resp-reg_C-effctor"/>
</dbReference>
<dbReference type="PANTHER" id="PTHR47691:SF3">
    <property type="entry name" value="HTH-TYPE TRANSCRIPTIONAL REGULATOR RV0890C-RELATED"/>
    <property type="match status" value="1"/>
</dbReference>
<keyword evidence="1 2" id="KW-0238">DNA-binding</keyword>
<dbReference type="SMART" id="SM00862">
    <property type="entry name" value="Trans_reg_C"/>
    <property type="match status" value="1"/>
</dbReference>
<dbReference type="Gene3D" id="1.25.40.10">
    <property type="entry name" value="Tetratricopeptide repeat domain"/>
    <property type="match status" value="1"/>
</dbReference>
<reference evidence="4 5" key="1">
    <citation type="submission" date="2023-07" db="EMBL/GenBank/DDBJ databases">
        <title>Sorghum-associated microbial communities from plants grown in Nebraska, USA.</title>
        <authorList>
            <person name="Schachtman D."/>
        </authorList>
    </citation>
    <scope>NUCLEOTIDE SEQUENCE [LARGE SCALE GENOMIC DNA]</scope>
    <source>
        <strain evidence="4 5">DS1781</strain>
    </source>
</reference>
<proteinExistence type="predicted"/>
<keyword evidence="5" id="KW-1185">Reference proteome</keyword>
<sequence length="870" mass="93963">MLPNDSIYRFDNIELRPSTRQLLVEGQPAPLGARAFDVLSALIAHRERMLTKNELLEMVWPDVVVEENNLQVHVSALRKLLGPKAIVTIPGRGYRFAAALDALPASVPPAAVRAGAPALNTRGAPMASAARSLRSDTGNLPALLPPLLGRDTELAMLHAQVQAHRLLSLLGPGGIGKTSLARAVARQVAHRFRDGAWMVELASVSDPAALPGAVALSLGIHLPGRSDPAFELAERLRGHELLVLDNCEHLIEAVAALVGQLLEAVPLLHVLVTSQEPLKLATERPVRLGALAVPDHAVLADAATHGAVALFVARVGATQPGFRLDEGNLDAVVDICRELDGLPLALELAAARVPLLGVQGVRQHLAQRLHVLKNGVRDAPTRHRTLRTTLDWSHALLSPDEQKVFRRLGVFVGGFGLELAQQVACDEHIDVWAVLDHLGNLVDKSIVVVDAGPVPRYRLLETARAYAREQLEAAGEWDTLRQWHARCMHAALDRRVYAGRQGAETVDQWVLACTPEIDNLRSAIEWACGPGGDAAVALDLVNVAAVLMYQAGRYPECLRWMLMAEPLIDESTPAQVVAEFSLGLALVGLHGGVGVQRRVELLDRACDIFERQPPDGLLALSLCSSAYVAAVSGDFDKAERRLAQCRKLVEQPGLRAFKGTLLYCTGMVRRYQDQPVQALAAFTQALPHVRSEGNARTLFHVLNNLAAMHQELGHVDEAVAQFRGLIDHLQRSPLADAQMMAFALNWYAHALTGQGALDEAQAQVLRSLPHCRRSVGLRHFTGMLALLAARRGRLREAALLVGCDDAARQRRGERRSPSDERTLAAALALIGAGHPAADVEAWRLEGAGLDEDATVALVSGQLSDPHARAA</sequence>
<dbReference type="InterPro" id="IPR027417">
    <property type="entry name" value="P-loop_NTPase"/>
</dbReference>
<dbReference type="InterPro" id="IPR058852">
    <property type="entry name" value="HTH_77"/>
</dbReference>